<dbReference type="PRINTS" id="PR00081">
    <property type="entry name" value="GDHRDH"/>
</dbReference>
<name>A0A8B7YIE9_ACAPL</name>
<dbReference type="GO" id="GO:0016491">
    <property type="term" value="F:oxidoreductase activity"/>
    <property type="evidence" value="ECO:0007669"/>
    <property type="project" value="UniProtKB-KW"/>
</dbReference>
<dbReference type="RefSeq" id="XP_022093003.1">
    <property type="nucleotide sequence ID" value="XM_022237311.1"/>
</dbReference>
<dbReference type="OMA" id="MYRDMND"/>
<evidence type="ECO:0000313" key="4">
    <source>
        <dbReference type="RefSeq" id="XP_022093003.1"/>
    </source>
</evidence>
<feature type="domain" description="Ketoreductase" evidence="2">
    <location>
        <begin position="7"/>
        <end position="194"/>
    </location>
</feature>
<dbReference type="InterPro" id="IPR002347">
    <property type="entry name" value="SDR_fam"/>
</dbReference>
<dbReference type="PROSITE" id="PS00061">
    <property type="entry name" value="ADH_SHORT"/>
    <property type="match status" value="1"/>
</dbReference>
<gene>
    <name evidence="4" type="primary">LOC110980530</name>
</gene>
<sequence>MGSFSRKVALITGASSGIGAETAVQLASLSCQLSLTGRSAEKLQKVKQQCVERGLAEDLVLLLPGDLTEDSFLEKIVEKSLEHFGSLDILINCAGQPHLGTLETSTMDKFDEIFSVNLRAPFILTHLALPHLIRSKGVVVNVSSCVSITAHPSSLVYSMSKAGMDGLTYTTSEEYAEQGVRVNSVNPGATMTALFDRNGAEIDKVIELSKKRHPLGRPGKASEVAKAIVFLASDSAAMVSGCCLGVDGGRSVRPGAPLVPTENDPGVKFPV</sequence>
<dbReference type="GeneID" id="110980530"/>
<organism evidence="3 4">
    <name type="scientific">Acanthaster planci</name>
    <name type="common">Crown-of-thorns starfish</name>
    <dbReference type="NCBI Taxonomy" id="133434"/>
    <lineage>
        <taxon>Eukaryota</taxon>
        <taxon>Metazoa</taxon>
        <taxon>Echinodermata</taxon>
        <taxon>Eleutherozoa</taxon>
        <taxon>Asterozoa</taxon>
        <taxon>Asteroidea</taxon>
        <taxon>Valvatacea</taxon>
        <taxon>Valvatida</taxon>
        <taxon>Acanthasteridae</taxon>
        <taxon>Acanthaster</taxon>
    </lineage>
</organism>
<dbReference type="InterPro" id="IPR057326">
    <property type="entry name" value="KR_dom"/>
</dbReference>
<evidence type="ECO:0000313" key="3">
    <source>
        <dbReference type="Proteomes" id="UP000694845"/>
    </source>
</evidence>
<proteinExistence type="predicted"/>
<accession>A0A8B7YIE9</accession>
<dbReference type="PRINTS" id="PR00080">
    <property type="entry name" value="SDRFAMILY"/>
</dbReference>
<evidence type="ECO:0000259" key="2">
    <source>
        <dbReference type="SMART" id="SM00822"/>
    </source>
</evidence>
<dbReference type="FunFam" id="3.40.50.720:FF:000084">
    <property type="entry name" value="Short-chain dehydrogenase reductase"/>
    <property type="match status" value="1"/>
</dbReference>
<dbReference type="Proteomes" id="UP000694845">
    <property type="component" value="Unplaced"/>
</dbReference>
<dbReference type="SUPFAM" id="SSF51735">
    <property type="entry name" value="NAD(P)-binding Rossmann-fold domains"/>
    <property type="match status" value="1"/>
</dbReference>
<dbReference type="KEGG" id="aplc:110980530"/>
<dbReference type="SMART" id="SM00822">
    <property type="entry name" value="PKS_KR"/>
    <property type="match status" value="1"/>
</dbReference>
<dbReference type="PANTHER" id="PTHR43975:SF2">
    <property type="entry name" value="EG:BACR7A4.14 PROTEIN-RELATED"/>
    <property type="match status" value="1"/>
</dbReference>
<dbReference type="InterPro" id="IPR036291">
    <property type="entry name" value="NAD(P)-bd_dom_sf"/>
</dbReference>
<dbReference type="InterPro" id="IPR020904">
    <property type="entry name" value="Sc_DH/Rdtase_CS"/>
</dbReference>
<evidence type="ECO:0000256" key="1">
    <source>
        <dbReference type="ARBA" id="ARBA00023002"/>
    </source>
</evidence>
<dbReference type="OrthoDB" id="47007at2759"/>
<keyword evidence="3" id="KW-1185">Reference proteome</keyword>
<dbReference type="AlphaFoldDB" id="A0A8B7YIE9"/>
<dbReference type="PANTHER" id="PTHR43975">
    <property type="entry name" value="ZGC:101858"/>
    <property type="match status" value="1"/>
</dbReference>
<reference evidence="4" key="1">
    <citation type="submission" date="2025-08" db="UniProtKB">
        <authorList>
            <consortium name="RefSeq"/>
        </authorList>
    </citation>
    <scope>IDENTIFICATION</scope>
</reference>
<dbReference type="GO" id="GO:0006629">
    <property type="term" value="P:lipid metabolic process"/>
    <property type="evidence" value="ECO:0007669"/>
    <property type="project" value="UniProtKB-ARBA"/>
</dbReference>
<protein>
    <submittedName>
        <fullName evidence="4">Uncharacterized protein LOC110980530</fullName>
    </submittedName>
</protein>
<dbReference type="Pfam" id="PF13561">
    <property type="entry name" value="adh_short_C2"/>
    <property type="match status" value="1"/>
</dbReference>
<dbReference type="Gene3D" id="3.40.50.720">
    <property type="entry name" value="NAD(P)-binding Rossmann-like Domain"/>
    <property type="match status" value="1"/>
</dbReference>
<keyword evidence="1" id="KW-0560">Oxidoreductase</keyword>